<dbReference type="Gene3D" id="2.30.180.10">
    <property type="entry name" value="FAS1 domain"/>
    <property type="match status" value="1"/>
</dbReference>
<proteinExistence type="predicted"/>
<reference evidence="4" key="1">
    <citation type="journal article" date="2019" name="Int. J. Syst. Evol. Microbiol.">
        <title>The Global Catalogue of Microorganisms (GCM) 10K type strain sequencing project: providing services to taxonomists for standard genome sequencing and annotation.</title>
        <authorList>
            <consortium name="The Broad Institute Genomics Platform"/>
            <consortium name="The Broad Institute Genome Sequencing Center for Infectious Disease"/>
            <person name="Wu L."/>
            <person name="Ma J."/>
        </authorList>
    </citation>
    <scope>NUCLEOTIDE SEQUENCE [LARGE SCALE GENOMIC DNA]</scope>
    <source>
        <strain evidence="4">JCM 18127</strain>
    </source>
</reference>
<dbReference type="Pfam" id="PF02469">
    <property type="entry name" value="Fasciclin"/>
    <property type="match status" value="1"/>
</dbReference>
<feature type="signal peptide" evidence="1">
    <location>
        <begin position="1"/>
        <end position="27"/>
    </location>
</feature>
<keyword evidence="4" id="KW-1185">Reference proteome</keyword>
<name>A0ABP8WCL0_9ACTN</name>
<feature type="domain" description="FAS1" evidence="2">
    <location>
        <begin position="32"/>
        <end position="199"/>
    </location>
</feature>
<protein>
    <recommendedName>
        <fullName evidence="2">FAS1 domain-containing protein</fullName>
    </recommendedName>
</protein>
<gene>
    <name evidence="3" type="ORF">GCM10023226_22760</name>
</gene>
<dbReference type="PROSITE" id="PS50213">
    <property type="entry name" value="FAS1"/>
    <property type="match status" value="1"/>
</dbReference>
<dbReference type="InterPro" id="IPR000782">
    <property type="entry name" value="FAS1_domain"/>
</dbReference>
<evidence type="ECO:0000313" key="4">
    <source>
        <dbReference type="Proteomes" id="UP001500621"/>
    </source>
</evidence>
<evidence type="ECO:0000313" key="3">
    <source>
        <dbReference type="EMBL" id="GAA4684750.1"/>
    </source>
</evidence>
<dbReference type="EMBL" id="BAABIM010000002">
    <property type="protein sequence ID" value="GAA4684750.1"/>
    <property type="molecule type" value="Genomic_DNA"/>
</dbReference>
<organism evidence="3 4">
    <name type="scientific">Nocardioides nanhaiensis</name>
    <dbReference type="NCBI Taxonomy" id="1476871"/>
    <lineage>
        <taxon>Bacteria</taxon>
        <taxon>Bacillati</taxon>
        <taxon>Actinomycetota</taxon>
        <taxon>Actinomycetes</taxon>
        <taxon>Propionibacteriales</taxon>
        <taxon>Nocardioidaceae</taxon>
        <taxon>Nocardioides</taxon>
    </lineage>
</organism>
<sequence length="204" mass="21332">MKKKLAAGLVASALAVTTLGATAPAQAAHGTKSLASVLAAEGTRFDKNPRDYDITEAAVLAVLDAKPNSPVKILTQGSKKATAFIPSDVAFQRLVASLTGSRPATERATFNAVAGLGIDTVETVLLYHVIPNKTLNSPQVLAARGTRVKTAQGGTIRVTVKKGRVILGDLDRNAVNPTVSVLDINRGNRQVGHGINRVLRPLDL</sequence>
<dbReference type="Proteomes" id="UP001500621">
    <property type="component" value="Unassembled WGS sequence"/>
</dbReference>
<keyword evidence="1" id="KW-0732">Signal</keyword>
<dbReference type="RefSeq" id="WP_345265827.1">
    <property type="nucleotide sequence ID" value="NZ_BAABIM010000002.1"/>
</dbReference>
<dbReference type="SUPFAM" id="SSF82153">
    <property type="entry name" value="FAS1 domain"/>
    <property type="match status" value="1"/>
</dbReference>
<comment type="caution">
    <text evidence="3">The sequence shown here is derived from an EMBL/GenBank/DDBJ whole genome shotgun (WGS) entry which is preliminary data.</text>
</comment>
<dbReference type="SMART" id="SM00554">
    <property type="entry name" value="FAS1"/>
    <property type="match status" value="1"/>
</dbReference>
<evidence type="ECO:0000259" key="2">
    <source>
        <dbReference type="PROSITE" id="PS50213"/>
    </source>
</evidence>
<accession>A0ABP8WCL0</accession>
<evidence type="ECO:0000256" key="1">
    <source>
        <dbReference type="SAM" id="SignalP"/>
    </source>
</evidence>
<dbReference type="InterPro" id="IPR036378">
    <property type="entry name" value="FAS1_dom_sf"/>
</dbReference>
<feature type="chain" id="PRO_5046415148" description="FAS1 domain-containing protein" evidence="1">
    <location>
        <begin position="28"/>
        <end position="204"/>
    </location>
</feature>